<accession>L8H279</accession>
<dbReference type="RefSeq" id="XP_004341417.1">
    <property type="nucleotide sequence ID" value="XM_004341369.1"/>
</dbReference>
<evidence type="ECO:0000256" key="9">
    <source>
        <dbReference type="ARBA" id="ARBA00022833"/>
    </source>
</evidence>
<keyword evidence="5" id="KW-0479">Metal-binding</keyword>
<dbReference type="STRING" id="1257118.L8H279"/>
<evidence type="ECO:0000256" key="2">
    <source>
        <dbReference type="ARBA" id="ARBA00004123"/>
    </source>
</evidence>
<keyword evidence="14" id="KW-1185">Reference proteome</keyword>
<dbReference type="PROSITE" id="PS51257">
    <property type="entry name" value="PROKAR_LIPOPROTEIN"/>
    <property type="match status" value="1"/>
</dbReference>
<dbReference type="InterPro" id="IPR051657">
    <property type="entry name" value="RNF168/RNF169_E3_ubiq-ligase"/>
</dbReference>
<dbReference type="GO" id="GO:0005634">
    <property type="term" value="C:nucleus"/>
    <property type="evidence" value="ECO:0007669"/>
    <property type="project" value="UniProtKB-SubCell"/>
</dbReference>
<dbReference type="GO" id="GO:0061630">
    <property type="term" value="F:ubiquitin protein ligase activity"/>
    <property type="evidence" value="ECO:0007669"/>
    <property type="project" value="UniProtKB-EC"/>
</dbReference>
<comment type="catalytic activity">
    <reaction evidence="1">
        <text>S-ubiquitinyl-[E2 ubiquitin-conjugating enzyme]-L-cysteine + [acceptor protein]-L-lysine = [E2 ubiquitin-conjugating enzyme]-L-cysteine + N(6)-ubiquitinyl-[acceptor protein]-L-lysine.</text>
        <dbReference type="EC" id="2.3.2.27"/>
    </reaction>
</comment>
<dbReference type="Proteomes" id="UP000011083">
    <property type="component" value="Unassembled WGS sequence"/>
</dbReference>
<dbReference type="Gene3D" id="3.30.40.10">
    <property type="entry name" value="Zinc/RING finger domain, C3HC4 (zinc finger)"/>
    <property type="match status" value="1"/>
</dbReference>
<dbReference type="InterPro" id="IPR001841">
    <property type="entry name" value="Znf_RING"/>
</dbReference>
<keyword evidence="9" id="KW-0862">Zinc</keyword>
<dbReference type="GO" id="GO:0031491">
    <property type="term" value="F:nucleosome binding"/>
    <property type="evidence" value="ECO:0007669"/>
    <property type="project" value="TreeGrafter"/>
</dbReference>
<dbReference type="GeneID" id="14920110"/>
<dbReference type="GO" id="GO:0006302">
    <property type="term" value="P:double-strand break repair"/>
    <property type="evidence" value="ECO:0007669"/>
    <property type="project" value="TreeGrafter"/>
</dbReference>
<dbReference type="PROSITE" id="PS00518">
    <property type="entry name" value="ZF_RING_1"/>
    <property type="match status" value="1"/>
</dbReference>
<keyword evidence="8" id="KW-0833">Ubl conjugation pathway</keyword>
<dbReference type="OrthoDB" id="26478at2759"/>
<dbReference type="InterPro" id="IPR017907">
    <property type="entry name" value="Znf_RING_CS"/>
</dbReference>
<dbReference type="GO" id="GO:0008270">
    <property type="term" value="F:zinc ion binding"/>
    <property type="evidence" value="ECO:0007669"/>
    <property type="project" value="UniProtKB-KW"/>
</dbReference>
<proteinExistence type="predicted"/>
<evidence type="ECO:0000256" key="3">
    <source>
        <dbReference type="ARBA" id="ARBA00012483"/>
    </source>
</evidence>
<evidence type="ECO:0000313" key="13">
    <source>
        <dbReference type="EMBL" id="ELR19332.1"/>
    </source>
</evidence>
<evidence type="ECO:0000256" key="4">
    <source>
        <dbReference type="ARBA" id="ARBA00022679"/>
    </source>
</evidence>
<dbReference type="InterPro" id="IPR013083">
    <property type="entry name" value="Znf_RING/FYVE/PHD"/>
</dbReference>
<dbReference type="GO" id="GO:0035861">
    <property type="term" value="C:site of double-strand break"/>
    <property type="evidence" value="ECO:0007669"/>
    <property type="project" value="TreeGrafter"/>
</dbReference>
<evidence type="ECO:0000256" key="11">
    <source>
        <dbReference type="PROSITE-ProRule" id="PRU00175"/>
    </source>
</evidence>
<dbReference type="PROSITE" id="PS50089">
    <property type="entry name" value="ZF_RING_2"/>
    <property type="match status" value="1"/>
</dbReference>
<dbReference type="Pfam" id="PF13923">
    <property type="entry name" value="zf-C3HC4_2"/>
    <property type="match status" value="1"/>
</dbReference>
<dbReference type="SUPFAM" id="SSF57850">
    <property type="entry name" value="RING/U-box"/>
    <property type="match status" value="1"/>
</dbReference>
<evidence type="ECO:0000256" key="5">
    <source>
        <dbReference type="ARBA" id="ARBA00022723"/>
    </source>
</evidence>
<dbReference type="VEuPathDB" id="AmoebaDB:ACA1_265370"/>
<name>L8H279_ACACF</name>
<evidence type="ECO:0000256" key="10">
    <source>
        <dbReference type="ARBA" id="ARBA00023242"/>
    </source>
</evidence>
<evidence type="ECO:0000256" key="7">
    <source>
        <dbReference type="ARBA" id="ARBA00022771"/>
    </source>
</evidence>
<gene>
    <name evidence="13" type="ORF">ACA1_265370</name>
</gene>
<dbReference type="AlphaFoldDB" id="L8H279"/>
<reference evidence="13 14" key="1">
    <citation type="journal article" date="2013" name="Genome Biol.">
        <title>Genome of Acanthamoeba castellanii highlights extensive lateral gene transfer and early evolution of tyrosine kinase signaling.</title>
        <authorList>
            <person name="Clarke M."/>
            <person name="Lohan A.J."/>
            <person name="Liu B."/>
            <person name="Lagkouvardos I."/>
            <person name="Roy S."/>
            <person name="Zafar N."/>
            <person name="Bertelli C."/>
            <person name="Schilde C."/>
            <person name="Kianianmomeni A."/>
            <person name="Burglin T.R."/>
            <person name="Frech C."/>
            <person name="Turcotte B."/>
            <person name="Kopec K.O."/>
            <person name="Synnott J.M."/>
            <person name="Choo C."/>
            <person name="Paponov I."/>
            <person name="Finkler A."/>
            <person name="Soon Heng Tan C."/>
            <person name="Hutchins A.P."/>
            <person name="Weinmeier T."/>
            <person name="Rattei T."/>
            <person name="Chu J.S."/>
            <person name="Gimenez G."/>
            <person name="Irimia M."/>
            <person name="Rigden D.J."/>
            <person name="Fitzpatrick D.A."/>
            <person name="Lorenzo-Morales J."/>
            <person name="Bateman A."/>
            <person name="Chiu C.H."/>
            <person name="Tang P."/>
            <person name="Hegemann P."/>
            <person name="Fromm H."/>
            <person name="Raoult D."/>
            <person name="Greub G."/>
            <person name="Miranda-Saavedra D."/>
            <person name="Chen N."/>
            <person name="Nash P."/>
            <person name="Ginger M.L."/>
            <person name="Horn M."/>
            <person name="Schaap P."/>
            <person name="Caler L."/>
            <person name="Loftus B."/>
        </authorList>
    </citation>
    <scope>NUCLEOTIDE SEQUENCE [LARGE SCALE GENOMIC DNA]</scope>
    <source>
        <strain evidence="13 14">Neff</strain>
    </source>
</reference>
<evidence type="ECO:0000259" key="12">
    <source>
        <dbReference type="PROSITE" id="PS50089"/>
    </source>
</evidence>
<evidence type="ECO:0000256" key="8">
    <source>
        <dbReference type="ARBA" id="ARBA00022786"/>
    </source>
</evidence>
<evidence type="ECO:0000256" key="6">
    <source>
        <dbReference type="ARBA" id="ARBA00022763"/>
    </source>
</evidence>
<dbReference type="EMBL" id="KB007933">
    <property type="protein sequence ID" value="ELR19332.1"/>
    <property type="molecule type" value="Genomic_DNA"/>
</dbReference>
<comment type="subcellular location">
    <subcellularLocation>
        <location evidence="2">Nucleus</location>
    </subcellularLocation>
</comment>
<dbReference type="PANTHER" id="PTHR23328:SF0">
    <property type="entry name" value="RING-TYPE DOMAIN-CONTAINING PROTEIN"/>
    <property type="match status" value="1"/>
</dbReference>
<organism evidence="13 14">
    <name type="scientific">Acanthamoeba castellanii (strain ATCC 30010 / Neff)</name>
    <dbReference type="NCBI Taxonomy" id="1257118"/>
    <lineage>
        <taxon>Eukaryota</taxon>
        <taxon>Amoebozoa</taxon>
        <taxon>Discosea</taxon>
        <taxon>Longamoebia</taxon>
        <taxon>Centramoebida</taxon>
        <taxon>Acanthamoebidae</taxon>
        <taxon>Acanthamoeba</taxon>
    </lineage>
</organism>
<keyword evidence="10" id="KW-0539">Nucleus</keyword>
<keyword evidence="6" id="KW-0227">DNA damage</keyword>
<feature type="domain" description="RING-type" evidence="12">
    <location>
        <begin position="55"/>
        <end position="91"/>
    </location>
</feature>
<evidence type="ECO:0000256" key="1">
    <source>
        <dbReference type="ARBA" id="ARBA00000900"/>
    </source>
</evidence>
<dbReference type="KEGG" id="acan:ACA1_265370"/>
<protein>
    <recommendedName>
        <fullName evidence="3">RING-type E3 ubiquitin transferase</fullName>
        <ecNumber evidence="3">2.3.2.27</ecNumber>
    </recommendedName>
</protein>
<dbReference type="PANTHER" id="PTHR23328">
    <property type="entry name" value="RING-TYPE DOMAIN-CONTAINING PROTEIN"/>
    <property type="match status" value="1"/>
</dbReference>
<keyword evidence="7 11" id="KW-0863">Zinc-finger</keyword>
<sequence>MERNTAHTLDLDGEATNTTTQTTCSCSCCLIGCAGLRTNAKIDADRQEKILSAQCAICLDVLYEPVTITCGHTFCASCLLNVADKRCPACRASFAEYPKINIFIGNWLHKELYEEVSRKRNEYLRELCREVAESAVAPHATSDEPMFDNERLLRECNRREEQHRRRMRQEVHETPAHVHHPPTAAIETRTERLHHEEQARREIASAFSMDLVF</sequence>
<dbReference type="SMART" id="SM00184">
    <property type="entry name" value="RING"/>
    <property type="match status" value="1"/>
</dbReference>
<dbReference type="EC" id="2.3.2.27" evidence="3"/>
<keyword evidence="4" id="KW-0808">Transferase</keyword>
<evidence type="ECO:0000313" key="14">
    <source>
        <dbReference type="Proteomes" id="UP000011083"/>
    </source>
</evidence>